<evidence type="ECO:0000313" key="1">
    <source>
        <dbReference type="EMBL" id="KAF0711657.1"/>
    </source>
</evidence>
<gene>
    <name evidence="1" type="ORF">FWK35_00028061</name>
</gene>
<accession>A0A6G0VW28</accession>
<dbReference type="EMBL" id="VUJU01011189">
    <property type="protein sequence ID" value="KAF0711657.1"/>
    <property type="molecule type" value="Genomic_DNA"/>
</dbReference>
<keyword evidence="2" id="KW-1185">Reference proteome</keyword>
<comment type="caution">
    <text evidence="1">The sequence shown here is derived from an EMBL/GenBank/DDBJ whole genome shotgun (WGS) entry which is preliminary data.</text>
</comment>
<sequence>MRVDGKIVVYADDTCLLLSSSNWETLRQKTELNFKKIIKWLNIKKLSLNFNKTMFMVFSINYTLPPFEEITLRDCSIASNCNCPKINIVKRIKYLGLIFDCNLKWNIHINSLIVKLRSLMFKFHILKHITSYHTWRIIYLSLYQSILQYGMVFWREASINVLKPLSVQQNSLIRICQKKDNLIGNTLLNYVEFNVLPLELLYKKSTLMFVYKKSYFFFIKQNDKPFGKDRLCNIKVLFTNTSFGQKFINYLGPVIFNALPIDVKKNIFNDQINIKKKYK</sequence>
<protein>
    <submittedName>
        <fullName evidence="1">Neuroblastoma-amplified sequence-like</fullName>
    </submittedName>
</protein>
<dbReference type="AlphaFoldDB" id="A0A6G0VW28"/>
<dbReference type="Proteomes" id="UP000478052">
    <property type="component" value="Unassembled WGS sequence"/>
</dbReference>
<name>A0A6G0VW28_APHCR</name>
<evidence type="ECO:0000313" key="2">
    <source>
        <dbReference type="Proteomes" id="UP000478052"/>
    </source>
</evidence>
<organism evidence="1 2">
    <name type="scientific">Aphis craccivora</name>
    <name type="common">Cowpea aphid</name>
    <dbReference type="NCBI Taxonomy" id="307492"/>
    <lineage>
        <taxon>Eukaryota</taxon>
        <taxon>Metazoa</taxon>
        <taxon>Ecdysozoa</taxon>
        <taxon>Arthropoda</taxon>
        <taxon>Hexapoda</taxon>
        <taxon>Insecta</taxon>
        <taxon>Pterygota</taxon>
        <taxon>Neoptera</taxon>
        <taxon>Paraneoptera</taxon>
        <taxon>Hemiptera</taxon>
        <taxon>Sternorrhyncha</taxon>
        <taxon>Aphidomorpha</taxon>
        <taxon>Aphidoidea</taxon>
        <taxon>Aphididae</taxon>
        <taxon>Aphidini</taxon>
        <taxon>Aphis</taxon>
        <taxon>Aphis</taxon>
    </lineage>
</organism>
<proteinExistence type="predicted"/>
<reference evidence="1 2" key="1">
    <citation type="submission" date="2019-08" db="EMBL/GenBank/DDBJ databases">
        <title>Whole genome of Aphis craccivora.</title>
        <authorList>
            <person name="Voronova N.V."/>
            <person name="Shulinski R.S."/>
            <person name="Bandarenka Y.V."/>
            <person name="Zhorov D.G."/>
            <person name="Warner D."/>
        </authorList>
    </citation>
    <scope>NUCLEOTIDE SEQUENCE [LARGE SCALE GENOMIC DNA]</scope>
    <source>
        <strain evidence="1">180601</strain>
        <tissue evidence="1">Whole Body</tissue>
    </source>
</reference>
<dbReference type="OrthoDB" id="6620931at2759"/>